<accession>A0ABU3SEH2</accession>
<reference evidence="1 2" key="1">
    <citation type="submission" date="2023-09" db="EMBL/GenBank/DDBJ databases">
        <title>Whole genome shotgun sequencing (WGS) of Bosea sp. ZW T0_25, isolated from stored onions (Allium cepa).</title>
        <authorList>
            <person name="Stoll D.A."/>
            <person name="Huch M."/>
        </authorList>
    </citation>
    <scope>NUCLEOTIDE SEQUENCE [LARGE SCALE GENOMIC DNA]</scope>
    <source>
        <strain evidence="1 2">ZW T0_25</strain>
    </source>
</reference>
<dbReference type="EMBL" id="JAWDID010000060">
    <property type="protein sequence ID" value="MDU0343188.1"/>
    <property type="molecule type" value="Genomic_DNA"/>
</dbReference>
<evidence type="ECO:0000313" key="1">
    <source>
        <dbReference type="EMBL" id="MDU0343188.1"/>
    </source>
</evidence>
<evidence type="ECO:0000313" key="2">
    <source>
        <dbReference type="Proteomes" id="UP001254257"/>
    </source>
</evidence>
<gene>
    <name evidence="1" type="ORF">RKE40_25115</name>
</gene>
<protein>
    <submittedName>
        <fullName evidence="1">Uncharacterized protein</fullName>
    </submittedName>
</protein>
<name>A0ABU3SEH2_9HYPH</name>
<proteinExistence type="predicted"/>
<comment type="caution">
    <text evidence="1">The sequence shown here is derived from an EMBL/GenBank/DDBJ whole genome shotgun (WGS) entry which is preliminary data.</text>
</comment>
<sequence length="213" mass="24215">MGYSRSQFRELKAEFDTALLDADGDPRSCRLYDVEMVEGDFKESDDLAAVLHQLHIPEACNIAAVISSVQRLLSLPRSEVACRELSEVLITSLDMLRENIRDAVGHAAGYQETDADRVIRRWAGFLKHPRQYVFAHRCFDGSELGDLDRIEIDTEFLTSWDQLNARERDRKKAELARKFTVAKLPAVSELTNFFVSCAGHLDLLIQTGRHRCC</sequence>
<keyword evidence="2" id="KW-1185">Reference proteome</keyword>
<organism evidence="1 2">
    <name type="scientific">Bosea rubneri</name>
    <dbReference type="NCBI Taxonomy" id="3075434"/>
    <lineage>
        <taxon>Bacteria</taxon>
        <taxon>Pseudomonadati</taxon>
        <taxon>Pseudomonadota</taxon>
        <taxon>Alphaproteobacteria</taxon>
        <taxon>Hyphomicrobiales</taxon>
        <taxon>Boseaceae</taxon>
        <taxon>Bosea</taxon>
    </lineage>
</organism>
<dbReference type="RefSeq" id="WP_316020927.1">
    <property type="nucleotide sequence ID" value="NZ_JAWDID010000060.1"/>
</dbReference>
<dbReference type="Proteomes" id="UP001254257">
    <property type="component" value="Unassembled WGS sequence"/>
</dbReference>